<evidence type="ECO:0000313" key="2">
    <source>
        <dbReference type="EMBL" id="ARX87889.1"/>
    </source>
</evidence>
<dbReference type="KEGG" id="salf:SMD44_07371"/>
<evidence type="ECO:0000256" key="1">
    <source>
        <dbReference type="SAM" id="MobiDB-lite"/>
    </source>
</evidence>
<name>A0A1Z1WNC1_9ACTN</name>
<sequence length="105" mass="11497">MSTSKKTVKKTENAKPDTAAADAAKAEALEQPVIFEHRGLTFELPHPLDMPLELLETDDEVEAVRLMLGDEQWQAYKATKPRVRDFGALVDAISEAQGGDDESGN</sequence>
<evidence type="ECO:0000313" key="3">
    <source>
        <dbReference type="Proteomes" id="UP000195880"/>
    </source>
</evidence>
<gene>
    <name evidence="2" type="ORF">SMD44_07371</name>
</gene>
<reference evidence="2 3" key="1">
    <citation type="submission" date="2017-05" db="EMBL/GenBank/DDBJ databases">
        <title>Streptomyces alboflavus Genome sequencing and assembly.</title>
        <authorList>
            <person name="Wang Y."/>
            <person name="Du B."/>
            <person name="Ding Y."/>
            <person name="Liu H."/>
            <person name="Hou Q."/>
            <person name="Liu K."/>
            <person name="Wang C."/>
            <person name="Yao L."/>
        </authorList>
    </citation>
    <scope>NUCLEOTIDE SEQUENCE [LARGE SCALE GENOMIC DNA]</scope>
    <source>
        <strain evidence="2 3">MDJK44</strain>
    </source>
</reference>
<dbReference type="EMBL" id="CP021748">
    <property type="protein sequence ID" value="ARX87889.1"/>
    <property type="molecule type" value="Genomic_DNA"/>
</dbReference>
<protein>
    <recommendedName>
        <fullName evidence="4">Tail assembly chaperone</fullName>
    </recommendedName>
</protein>
<dbReference type="OrthoDB" id="4758227at2"/>
<dbReference type="Proteomes" id="UP000195880">
    <property type="component" value="Chromosome"/>
</dbReference>
<keyword evidence="3" id="KW-1185">Reference proteome</keyword>
<feature type="region of interest" description="Disordered" evidence="1">
    <location>
        <begin position="1"/>
        <end position="24"/>
    </location>
</feature>
<evidence type="ECO:0008006" key="4">
    <source>
        <dbReference type="Google" id="ProtNLM"/>
    </source>
</evidence>
<organism evidence="2 3">
    <name type="scientific">Streptomyces alboflavus</name>
    <dbReference type="NCBI Taxonomy" id="67267"/>
    <lineage>
        <taxon>Bacteria</taxon>
        <taxon>Bacillati</taxon>
        <taxon>Actinomycetota</taxon>
        <taxon>Actinomycetes</taxon>
        <taxon>Kitasatosporales</taxon>
        <taxon>Streptomycetaceae</taxon>
        <taxon>Streptomyces</taxon>
    </lineage>
</organism>
<proteinExistence type="predicted"/>
<dbReference type="RefSeq" id="WP_087886619.1">
    <property type="nucleotide sequence ID" value="NZ_CP021748.1"/>
</dbReference>
<accession>A0A1Z1WNC1</accession>
<dbReference type="AlphaFoldDB" id="A0A1Z1WNC1"/>